<sequence>MCDGTIATLAQAPWCAIVHNSRWVTTSAPRDTSGAAIHRRSPCFAWVFAPFRTPETRMAARVVHINPLHLHKLSTDLSFVDNSGAGVQSGSKHNTGCVAQAQPGLPPRQRMTLRTPVRRAGRLAGGGMACRGALGRGNFIPATVEAVRNARRIRRLWRTRCRPQGGTGYD</sequence>
<name>A0A375GY74_9BURK</name>
<proteinExistence type="predicted"/>
<evidence type="ECO:0000313" key="3">
    <source>
        <dbReference type="Proteomes" id="UP000255168"/>
    </source>
</evidence>
<reference evidence="3 4" key="1">
    <citation type="submission" date="2018-01" db="EMBL/GenBank/DDBJ databases">
        <authorList>
            <person name="Clerissi C."/>
        </authorList>
    </citation>
    <scope>NUCLEOTIDE SEQUENCE [LARGE SCALE GENOMIC DNA]</scope>
    <source>
        <strain evidence="1">Cupriavidus taiwanensis STM 6082</strain>
        <strain evidence="2">Cupriavidus taiwanensis STM 6160</strain>
    </source>
</reference>
<keyword evidence="4" id="KW-1185">Reference proteome</keyword>
<dbReference type="EMBL" id="LT984806">
    <property type="protein sequence ID" value="SPD45064.1"/>
    <property type="molecule type" value="Genomic_DNA"/>
</dbReference>
<accession>A0A375GY74</accession>
<dbReference type="Proteomes" id="UP000255168">
    <property type="component" value="Chromosome I"/>
</dbReference>
<organism evidence="2 3">
    <name type="scientific">Cupriavidus neocaledonicus</name>
    <dbReference type="NCBI Taxonomy" id="1040979"/>
    <lineage>
        <taxon>Bacteria</taxon>
        <taxon>Pseudomonadati</taxon>
        <taxon>Pseudomonadota</taxon>
        <taxon>Betaproteobacteria</taxon>
        <taxon>Burkholderiales</taxon>
        <taxon>Burkholderiaceae</taxon>
        <taxon>Cupriavidus</taxon>
    </lineage>
</organism>
<gene>
    <name evidence="1" type="ORF">CBM2605_A10020</name>
    <name evidence="2" type="ORF">CBM2607_10001</name>
</gene>
<evidence type="ECO:0000313" key="4">
    <source>
        <dbReference type="Proteomes" id="UP000256710"/>
    </source>
</evidence>
<dbReference type="EMBL" id="OFTC01000001">
    <property type="protein sequence ID" value="SOZ34136.1"/>
    <property type="molecule type" value="Genomic_DNA"/>
</dbReference>
<dbReference type="AlphaFoldDB" id="A0A375GY74"/>
<evidence type="ECO:0000313" key="1">
    <source>
        <dbReference type="EMBL" id="SOZ34136.1"/>
    </source>
</evidence>
<dbReference type="Proteomes" id="UP000256710">
    <property type="component" value="Unassembled WGS sequence"/>
</dbReference>
<protein>
    <submittedName>
        <fullName evidence="2">Uncharacterized protein</fullName>
    </submittedName>
</protein>
<evidence type="ECO:0000313" key="2">
    <source>
        <dbReference type="EMBL" id="SPD45064.1"/>
    </source>
</evidence>